<dbReference type="InterPro" id="IPR018376">
    <property type="entry name" value="Enoyl-CoA_hyd/isom_CS"/>
</dbReference>
<dbReference type="FunFam" id="3.90.226.10:FF:000009">
    <property type="entry name" value="Carnitinyl-CoA dehydratase"/>
    <property type="match status" value="1"/>
</dbReference>
<comment type="caution">
    <text evidence="4">The sequence shown here is derived from an EMBL/GenBank/DDBJ whole genome shotgun (WGS) entry which is preliminary data.</text>
</comment>
<keyword evidence="5" id="KW-1185">Reference proteome</keyword>
<evidence type="ECO:0000256" key="2">
    <source>
        <dbReference type="ARBA" id="ARBA00023239"/>
    </source>
</evidence>
<evidence type="ECO:0000256" key="3">
    <source>
        <dbReference type="RuleBase" id="RU003707"/>
    </source>
</evidence>
<dbReference type="Gene3D" id="1.10.12.10">
    <property type="entry name" value="Lyase 2-enoyl-coa Hydratase, Chain A, domain 2"/>
    <property type="match status" value="1"/>
</dbReference>
<dbReference type="EC" id="4.2.1.17" evidence="4"/>
<organism evidence="4 5">
    <name type="scientific">Deinobacterium chartae</name>
    <dbReference type="NCBI Taxonomy" id="521158"/>
    <lineage>
        <taxon>Bacteria</taxon>
        <taxon>Thermotogati</taxon>
        <taxon>Deinococcota</taxon>
        <taxon>Deinococci</taxon>
        <taxon>Deinococcales</taxon>
        <taxon>Deinococcaceae</taxon>
        <taxon>Deinobacterium</taxon>
    </lineage>
</organism>
<dbReference type="Proteomes" id="UP000569951">
    <property type="component" value="Unassembled WGS sequence"/>
</dbReference>
<gene>
    <name evidence="4" type="ORF">HNR42_001061</name>
</gene>
<dbReference type="CDD" id="cd06558">
    <property type="entry name" value="crotonase-like"/>
    <property type="match status" value="1"/>
</dbReference>
<dbReference type="AlphaFoldDB" id="A0A841HYB4"/>
<dbReference type="PANTHER" id="PTHR11941">
    <property type="entry name" value="ENOYL-COA HYDRATASE-RELATED"/>
    <property type="match status" value="1"/>
</dbReference>
<dbReference type="EMBL" id="JACHHG010000003">
    <property type="protein sequence ID" value="MBB6097644.1"/>
    <property type="molecule type" value="Genomic_DNA"/>
</dbReference>
<comment type="similarity">
    <text evidence="1 3">Belongs to the enoyl-CoA hydratase/isomerase family.</text>
</comment>
<protein>
    <submittedName>
        <fullName evidence="4">Enoyl-CoA hydratase</fullName>
        <ecNumber evidence="4">4.2.1.17</ecNumber>
    </submittedName>
</protein>
<accession>A0A841HYB4</accession>
<dbReference type="InterPro" id="IPR029045">
    <property type="entry name" value="ClpP/crotonase-like_dom_sf"/>
</dbReference>
<dbReference type="SUPFAM" id="SSF52096">
    <property type="entry name" value="ClpP/crotonase"/>
    <property type="match status" value="1"/>
</dbReference>
<name>A0A841HYB4_9DEIO</name>
<evidence type="ECO:0000256" key="1">
    <source>
        <dbReference type="ARBA" id="ARBA00005254"/>
    </source>
</evidence>
<dbReference type="InterPro" id="IPR001753">
    <property type="entry name" value="Enoyl-CoA_hydra/iso"/>
</dbReference>
<dbReference type="Pfam" id="PF00378">
    <property type="entry name" value="ECH_1"/>
    <property type="match status" value="1"/>
</dbReference>
<evidence type="ECO:0000313" key="5">
    <source>
        <dbReference type="Proteomes" id="UP000569951"/>
    </source>
</evidence>
<proteinExistence type="inferred from homology"/>
<dbReference type="PANTHER" id="PTHR11941:SF54">
    <property type="entry name" value="ENOYL-COA HYDRATASE, MITOCHONDRIAL"/>
    <property type="match status" value="1"/>
</dbReference>
<dbReference type="FunFam" id="1.10.12.10:FF:000001">
    <property type="entry name" value="Probable enoyl-CoA hydratase, mitochondrial"/>
    <property type="match status" value="1"/>
</dbReference>
<dbReference type="Gene3D" id="3.90.226.10">
    <property type="entry name" value="2-enoyl-CoA Hydratase, Chain A, domain 1"/>
    <property type="match status" value="1"/>
</dbReference>
<dbReference type="RefSeq" id="WP_183985285.1">
    <property type="nucleotide sequence ID" value="NZ_JACHHG010000003.1"/>
</dbReference>
<dbReference type="GO" id="GO:0006635">
    <property type="term" value="P:fatty acid beta-oxidation"/>
    <property type="evidence" value="ECO:0007669"/>
    <property type="project" value="TreeGrafter"/>
</dbReference>
<dbReference type="InterPro" id="IPR014748">
    <property type="entry name" value="Enoyl-CoA_hydra_C"/>
</dbReference>
<dbReference type="PROSITE" id="PS00166">
    <property type="entry name" value="ENOYL_COA_HYDRATASE"/>
    <property type="match status" value="1"/>
</dbReference>
<reference evidence="4 5" key="1">
    <citation type="submission" date="2020-08" db="EMBL/GenBank/DDBJ databases">
        <title>Genomic Encyclopedia of Type Strains, Phase IV (KMG-IV): sequencing the most valuable type-strain genomes for metagenomic binning, comparative biology and taxonomic classification.</title>
        <authorList>
            <person name="Goeker M."/>
        </authorList>
    </citation>
    <scope>NUCLEOTIDE SEQUENCE [LARGE SCALE GENOMIC DNA]</scope>
    <source>
        <strain evidence="4 5">DSM 21458</strain>
    </source>
</reference>
<keyword evidence="2 4" id="KW-0456">Lyase</keyword>
<sequence>MQENLFDVEFENILLDQHGRLGVLTLNRPGALNALNTETFREIAEALDLVMENATIEALIVTGQGDKAFAAGADISELAQLDSAFAARDLSLAGQDVFQTLSTLPIPTVAVINGYALGGGLELALAADVRVAHPRAKLGLPEVTLGLIPGYGGTQRLPRLIGVGRALDLMLSGRQVDAQEALGMGLVNYVEEAPLEFAREYLSRLLDRGGPMAFGLIKEAVRRGMDTSLSDALEIEADMFGMVLATQDAKEGTRAFLEKRKANFKGE</sequence>
<dbReference type="GO" id="GO:0004300">
    <property type="term" value="F:enoyl-CoA hydratase activity"/>
    <property type="evidence" value="ECO:0007669"/>
    <property type="project" value="UniProtKB-EC"/>
</dbReference>
<evidence type="ECO:0000313" key="4">
    <source>
        <dbReference type="EMBL" id="MBB6097644.1"/>
    </source>
</evidence>